<dbReference type="InterPro" id="IPR037066">
    <property type="entry name" value="Plug_dom_sf"/>
</dbReference>
<accession>A0ABS9SNR7</accession>
<sequence>MAASVTPVQSLYGAALQRLNSFSVADAIRYFSGVQLKDYGGIGGLKTINVRSMGTQHVGVFLDGVSVGNAQNGTVDLGKFSLDNIEAIELYNGHNPELLQPAKAFFASSGLYLQTTRPRFDSSQKKKLRAAFKTGSFGLANPSFLWQQKLTDNLSLSANAELVTAHGRYRFYKQEGLFDTTAIRQNADITAWRAEAALFKKINSSGEAFIKSYFYQSNRGLPGAIVENRFYNPQRLWDRNFLYTDLLKTHFLLNTYS</sequence>
<dbReference type="RefSeq" id="WP_240832015.1">
    <property type="nucleotide sequence ID" value="NZ_JAKWBL010000004.1"/>
</dbReference>
<dbReference type="Pfam" id="PF07715">
    <property type="entry name" value="Plug"/>
    <property type="match status" value="1"/>
</dbReference>
<feature type="domain" description="TonB-dependent receptor plug" evidence="2">
    <location>
        <begin position="6"/>
        <end position="95"/>
    </location>
</feature>
<evidence type="ECO:0000313" key="4">
    <source>
        <dbReference type="Proteomes" id="UP001202248"/>
    </source>
</evidence>
<dbReference type="EMBL" id="JAKWBL010000004">
    <property type="protein sequence ID" value="MCH5599997.1"/>
    <property type="molecule type" value="Genomic_DNA"/>
</dbReference>
<evidence type="ECO:0000313" key="3">
    <source>
        <dbReference type="EMBL" id="MCH5599997.1"/>
    </source>
</evidence>
<name>A0ABS9SNR7_9BACT</name>
<proteinExistence type="predicted"/>
<dbReference type="SUPFAM" id="SSF56935">
    <property type="entry name" value="Porins"/>
    <property type="match status" value="1"/>
</dbReference>
<organism evidence="3 4">
    <name type="scientific">Niabella ginsengisoli</name>
    <dbReference type="NCBI Taxonomy" id="522298"/>
    <lineage>
        <taxon>Bacteria</taxon>
        <taxon>Pseudomonadati</taxon>
        <taxon>Bacteroidota</taxon>
        <taxon>Chitinophagia</taxon>
        <taxon>Chitinophagales</taxon>
        <taxon>Chitinophagaceae</taxon>
        <taxon>Niabella</taxon>
    </lineage>
</organism>
<protein>
    <submittedName>
        <fullName evidence="3">Plug domain-containing protein</fullName>
    </submittedName>
</protein>
<gene>
    <name evidence="3" type="ORF">MKP09_19810</name>
</gene>
<dbReference type="Proteomes" id="UP001202248">
    <property type="component" value="Unassembled WGS sequence"/>
</dbReference>
<dbReference type="InterPro" id="IPR039426">
    <property type="entry name" value="TonB-dep_rcpt-like"/>
</dbReference>
<reference evidence="3 4" key="1">
    <citation type="submission" date="2022-02" db="EMBL/GenBank/DDBJ databases">
        <authorList>
            <person name="Min J."/>
        </authorList>
    </citation>
    <scope>NUCLEOTIDE SEQUENCE [LARGE SCALE GENOMIC DNA]</scope>
    <source>
        <strain evidence="3 4">GR10-1</strain>
    </source>
</reference>
<dbReference type="InterPro" id="IPR012910">
    <property type="entry name" value="Plug_dom"/>
</dbReference>
<keyword evidence="4" id="KW-1185">Reference proteome</keyword>
<dbReference type="Gene3D" id="2.170.130.10">
    <property type="entry name" value="TonB-dependent receptor, plug domain"/>
    <property type="match status" value="1"/>
</dbReference>
<comment type="caution">
    <text evidence="3">The sequence shown here is derived from an EMBL/GenBank/DDBJ whole genome shotgun (WGS) entry which is preliminary data.</text>
</comment>
<keyword evidence="1" id="KW-0732">Signal</keyword>
<dbReference type="PANTHER" id="PTHR30069:SF29">
    <property type="entry name" value="HEMOGLOBIN AND HEMOGLOBIN-HAPTOGLOBIN-BINDING PROTEIN 1-RELATED"/>
    <property type="match status" value="1"/>
</dbReference>
<dbReference type="PANTHER" id="PTHR30069">
    <property type="entry name" value="TONB-DEPENDENT OUTER MEMBRANE RECEPTOR"/>
    <property type="match status" value="1"/>
</dbReference>
<evidence type="ECO:0000256" key="1">
    <source>
        <dbReference type="ARBA" id="ARBA00022729"/>
    </source>
</evidence>
<evidence type="ECO:0000259" key="2">
    <source>
        <dbReference type="Pfam" id="PF07715"/>
    </source>
</evidence>